<dbReference type="EMBL" id="JAKKPZ010000292">
    <property type="protein sequence ID" value="KAI1697027.1"/>
    <property type="molecule type" value="Genomic_DNA"/>
</dbReference>
<sequence>MSCSKPLPPFTYELLCFLNREQLERFSIICRPLKNLINRYFQSKPYRIFDVLEIRGGSYALVDDNVPWHPNREDYSAQQFLGPLKTPGGKKRFHPRVIEPSCRSEMQHRRIKSSLQCHILFICRNASIFGPDCPHKLDYHIRSWRFHVQSGSYRGNGVHCIPLARWRPSHCKDDDIVITAEDFQLILNSPTILQCRRLKLVNARFPFKNYKILYTVKVIELFCYLLDDVDPNYWLEFLEQPIVALHSLCGENIDNALDHLKQAFSSAVSPNAFKVVFVQEDEPLTEFRVTNKTSGENLELKKGLPVEYPEEWLADFDNYTFERSSV</sequence>
<evidence type="ECO:0000313" key="2">
    <source>
        <dbReference type="Proteomes" id="UP001201812"/>
    </source>
</evidence>
<organism evidence="1 2">
    <name type="scientific">Ditylenchus destructor</name>
    <dbReference type="NCBI Taxonomy" id="166010"/>
    <lineage>
        <taxon>Eukaryota</taxon>
        <taxon>Metazoa</taxon>
        <taxon>Ecdysozoa</taxon>
        <taxon>Nematoda</taxon>
        <taxon>Chromadorea</taxon>
        <taxon>Rhabditida</taxon>
        <taxon>Tylenchina</taxon>
        <taxon>Tylenchomorpha</taxon>
        <taxon>Sphaerularioidea</taxon>
        <taxon>Anguinidae</taxon>
        <taxon>Anguininae</taxon>
        <taxon>Ditylenchus</taxon>
    </lineage>
</organism>
<proteinExistence type="predicted"/>
<name>A0AAD4MKC5_9BILA</name>
<dbReference type="Proteomes" id="UP001201812">
    <property type="component" value="Unassembled WGS sequence"/>
</dbReference>
<reference evidence="1" key="1">
    <citation type="submission" date="2022-01" db="EMBL/GenBank/DDBJ databases">
        <title>Genome Sequence Resource for Two Populations of Ditylenchus destructor, the Migratory Endoparasitic Phytonematode.</title>
        <authorList>
            <person name="Zhang H."/>
            <person name="Lin R."/>
            <person name="Xie B."/>
        </authorList>
    </citation>
    <scope>NUCLEOTIDE SEQUENCE</scope>
    <source>
        <strain evidence="1">BazhouSP</strain>
    </source>
</reference>
<dbReference type="AlphaFoldDB" id="A0AAD4MKC5"/>
<keyword evidence="2" id="KW-1185">Reference proteome</keyword>
<accession>A0AAD4MKC5</accession>
<evidence type="ECO:0008006" key="3">
    <source>
        <dbReference type="Google" id="ProtNLM"/>
    </source>
</evidence>
<protein>
    <recommendedName>
        <fullName evidence="3">F-box domain-containing protein</fullName>
    </recommendedName>
</protein>
<evidence type="ECO:0000313" key="1">
    <source>
        <dbReference type="EMBL" id="KAI1697027.1"/>
    </source>
</evidence>
<gene>
    <name evidence="1" type="ORF">DdX_18736</name>
</gene>
<comment type="caution">
    <text evidence="1">The sequence shown here is derived from an EMBL/GenBank/DDBJ whole genome shotgun (WGS) entry which is preliminary data.</text>
</comment>